<keyword evidence="2" id="KW-0963">Cytoplasm</keyword>
<dbReference type="Proteomes" id="UP000838412">
    <property type="component" value="Chromosome 17"/>
</dbReference>
<keyword evidence="6" id="KW-0206">Cytoskeleton</keyword>
<feature type="compositionally biased region" description="Polar residues" evidence="8">
    <location>
        <begin position="198"/>
        <end position="209"/>
    </location>
</feature>
<evidence type="ECO:0000313" key="11">
    <source>
        <dbReference type="Proteomes" id="UP000838412"/>
    </source>
</evidence>
<feature type="region of interest" description="Disordered" evidence="8">
    <location>
        <begin position="198"/>
        <end position="273"/>
    </location>
</feature>
<feature type="compositionally biased region" description="Low complexity" evidence="8">
    <location>
        <begin position="536"/>
        <end position="558"/>
    </location>
</feature>
<dbReference type="Gene3D" id="2.30.30.190">
    <property type="entry name" value="CAP Gly-rich-like domain"/>
    <property type="match status" value="1"/>
</dbReference>
<dbReference type="AlphaFoldDB" id="A0A8K0EE38"/>
<comment type="subcellular location">
    <subcellularLocation>
        <location evidence="1">Cytoplasm</location>
        <location evidence="1">Cytoskeleton</location>
        <location evidence="1">Spindle</location>
    </subcellularLocation>
</comment>
<feature type="compositionally biased region" description="Polar residues" evidence="8">
    <location>
        <begin position="169"/>
        <end position="186"/>
    </location>
</feature>
<name>A0A8K0EE38_BRALA</name>
<dbReference type="GO" id="GO:0030286">
    <property type="term" value="C:dynein complex"/>
    <property type="evidence" value="ECO:0007669"/>
    <property type="project" value="UniProtKB-KW"/>
</dbReference>
<dbReference type="PANTHER" id="PTHR18916">
    <property type="entry name" value="DYNACTIN 1-RELATED MICROTUBULE-BINDING"/>
    <property type="match status" value="1"/>
</dbReference>
<evidence type="ECO:0000256" key="1">
    <source>
        <dbReference type="ARBA" id="ARBA00004186"/>
    </source>
</evidence>
<gene>
    <name evidence="10" type="primary">CLIP2</name>
    <name evidence="10" type="ORF">BLAG_LOCUS10608</name>
</gene>
<keyword evidence="5 7" id="KW-0175">Coiled coil</keyword>
<dbReference type="PROSITE" id="PS50245">
    <property type="entry name" value="CAP_GLY_2"/>
    <property type="match status" value="1"/>
</dbReference>
<evidence type="ECO:0000256" key="2">
    <source>
        <dbReference type="ARBA" id="ARBA00022490"/>
    </source>
</evidence>
<feature type="coiled-coil region" evidence="7">
    <location>
        <begin position="299"/>
        <end position="326"/>
    </location>
</feature>
<evidence type="ECO:0000256" key="4">
    <source>
        <dbReference type="ARBA" id="ARBA00023017"/>
    </source>
</evidence>
<evidence type="ECO:0000259" key="9">
    <source>
        <dbReference type="PROSITE" id="PS50245"/>
    </source>
</evidence>
<evidence type="ECO:0000256" key="6">
    <source>
        <dbReference type="ARBA" id="ARBA00023212"/>
    </source>
</evidence>
<sequence>MKWAWPDLHNETSCPEVKQFSTTWRDETTSTHFSVVWERVLVSFWKMESCSSDQSVPGSDSGSWARFWQQDGLSFLGQDSCSDIKNLDEDKEIASSAVALVVRSTRRGIVPLCADIANLLRARKSLENMVAIQRQELNRLRHVPPPNSVNSSPQTSRSVSPMHPRVTSCRATSPTNSRDRAVQTQEVSSVCTQCTTASSRSSSEGLQRTTIKEGEAVTTDCQETTREYSSKSHRTRRKLPRQYSLPEMGDNLEKRPPTTKSRSLDDQLSVSSTEVQCDIPNSCEDEKLLKQYRETLRLNSKLVEDLTSARKEIESLKRQLAQQEKLALYEDTYRIEHELQQLQQCGEPIDMVPPDEYITLPTIPGPDHLSKGINGSPASRVHSAMPPPAPFSPPPDFRPLLGCKCTICYALQTYGQSAPQPAEGKNGCSTNSRKVLHRPKFHVQLNDHVVLRGDRTGLVRYIGHLDNVGAPSVVYVGIELDAPIGRHDGYVSGKRYFFCHRNHGVFVPIQDVICIINKQQPQANRRPHTVDVKRTSSGSSEMSSGSGQSKSSQSSSGIESRDSSSKTSFELQETSPKRNVRTPTSQLRGKNYHRTSESKIETSSV</sequence>
<dbReference type="GO" id="GO:0005874">
    <property type="term" value="C:microtubule"/>
    <property type="evidence" value="ECO:0007669"/>
    <property type="project" value="UniProtKB-KW"/>
</dbReference>
<evidence type="ECO:0000256" key="3">
    <source>
        <dbReference type="ARBA" id="ARBA00022701"/>
    </source>
</evidence>
<reference evidence="10" key="1">
    <citation type="submission" date="2022-01" db="EMBL/GenBank/DDBJ databases">
        <authorList>
            <person name="Braso-Vives M."/>
        </authorList>
    </citation>
    <scope>NUCLEOTIDE SEQUENCE</scope>
</reference>
<dbReference type="OrthoDB" id="2130750at2759"/>
<evidence type="ECO:0000256" key="5">
    <source>
        <dbReference type="ARBA" id="ARBA00023054"/>
    </source>
</evidence>
<dbReference type="SMART" id="SM01052">
    <property type="entry name" value="CAP_GLY"/>
    <property type="match status" value="1"/>
</dbReference>
<dbReference type="GO" id="GO:0005819">
    <property type="term" value="C:spindle"/>
    <property type="evidence" value="ECO:0007669"/>
    <property type="project" value="UniProtKB-SubCell"/>
</dbReference>
<keyword evidence="4" id="KW-0243">Dynein</keyword>
<proteinExistence type="predicted"/>
<evidence type="ECO:0000256" key="8">
    <source>
        <dbReference type="SAM" id="MobiDB-lite"/>
    </source>
</evidence>
<dbReference type="InterPro" id="IPR036859">
    <property type="entry name" value="CAP-Gly_dom_sf"/>
</dbReference>
<feature type="compositionally biased region" description="Polar residues" evidence="8">
    <location>
        <begin position="258"/>
        <end position="273"/>
    </location>
</feature>
<dbReference type="PANTHER" id="PTHR18916:SF6">
    <property type="entry name" value="DYNACTIN SUBUNIT 1"/>
    <property type="match status" value="1"/>
</dbReference>
<dbReference type="InterPro" id="IPR000938">
    <property type="entry name" value="CAP-Gly_domain"/>
</dbReference>
<keyword evidence="3" id="KW-0493">Microtubule</keyword>
<accession>A0A8K0EE38</accession>
<feature type="compositionally biased region" description="Basic and acidic residues" evidence="8">
    <location>
        <begin position="594"/>
        <end position="605"/>
    </location>
</feature>
<feature type="region of interest" description="Disordered" evidence="8">
    <location>
        <begin position="520"/>
        <end position="605"/>
    </location>
</feature>
<evidence type="ECO:0000256" key="7">
    <source>
        <dbReference type="SAM" id="Coils"/>
    </source>
</evidence>
<feature type="region of interest" description="Disordered" evidence="8">
    <location>
        <begin position="141"/>
        <end position="186"/>
    </location>
</feature>
<dbReference type="SUPFAM" id="SSF74924">
    <property type="entry name" value="Cap-Gly domain"/>
    <property type="match status" value="1"/>
</dbReference>
<dbReference type="EMBL" id="OV696702">
    <property type="protein sequence ID" value="CAH1249549.1"/>
    <property type="molecule type" value="Genomic_DNA"/>
</dbReference>
<feature type="compositionally biased region" description="Basic residues" evidence="8">
    <location>
        <begin position="231"/>
        <end position="240"/>
    </location>
</feature>
<evidence type="ECO:0000313" key="10">
    <source>
        <dbReference type="EMBL" id="CAH1249549.1"/>
    </source>
</evidence>
<dbReference type="Pfam" id="PF01302">
    <property type="entry name" value="CAP_GLY"/>
    <property type="match status" value="1"/>
</dbReference>
<protein>
    <submittedName>
        <fullName evidence="10">CLIP2 protein</fullName>
    </submittedName>
</protein>
<keyword evidence="11" id="KW-1185">Reference proteome</keyword>
<feature type="domain" description="CAP-Gly" evidence="9">
    <location>
        <begin position="474"/>
        <end position="508"/>
    </location>
</feature>
<organism evidence="10 11">
    <name type="scientific">Branchiostoma lanceolatum</name>
    <name type="common">Common lancelet</name>
    <name type="synonym">Amphioxus lanceolatum</name>
    <dbReference type="NCBI Taxonomy" id="7740"/>
    <lineage>
        <taxon>Eukaryota</taxon>
        <taxon>Metazoa</taxon>
        <taxon>Chordata</taxon>
        <taxon>Cephalochordata</taxon>
        <taxon>Leptocardii</taxon>
        <taxon>Amphioxiformes</taxon>
        <taxon>Branchiostomatidae</taxon>
        <taxon>Branchiostoma</taxon>
    </lineage>
</organism>